<dbReference type="STRING" id="930152.SAMN05216565_103193"/>
<proteinExistence type="predicted"/>
<dbReference type="InterPro" id="IPR034660">
    <property type="entry name" value="DinB/YfiT-like"/>
</dbReference>
<evidence type="ECO:0000313" key="3">
    <source>
        <dbReference type="EMBL" id="SDP46932.1"/>
    </source>
</evidence>
<organism evidence="3 4">
    <name type="scientific">Litchfieldia salsa</name>
    <dbReference type="NCBI Taxonomy" id="930152"/>
    <lineage>
        <taxon>Bacteria</taxon>
        <taxon>Bacillati</taxon>
        <taxon>Bacillota</taxon>
        <taxon>Bacilli</taxon>
        <taxon>Bacillales</taxon>
        <taxon>Bacillaceae</taxon>
        <taxon>Litchfieldia</taxon>
    </lineage>
</organism>
<feature type="compositionally biased region" description="Basic and acidic residues" evidence="1">
    <location>
        <begin position="1"/>
        <end position="14"/>
    </location>
</feature>
<dbReference type="NCBIfam" id="NF009807">
    <property type="entry name" value="PRK13291.1"/>
    <property type="match status" value="1"/>
</dbReference>
<evidence type="ECO:0000259" key="2">
    <source>
        <dbReference type="Pfam" id="PF12867"/>
    </source>
</evidence>
<name>A0A1H0SYI1_9BACI</name>
<protein>
    <submittedName>
        <fullName evidence="3">DinB superfamily protein</fullName>
    </submittedName>
</protein>
<sequence>MYDDLRFPEGKFEPVENPTPEQRNKWVQDISELPKLLRLTTQNLSIDQLNTQYRPGGWTVQQVVHHMADNDMNAFIRFKKALTEDNPMASSYREDLWAELSDYQNTPIEISLNLIESIRTRVVILLSNLSINEFYRTFKSPTHGSMNLNVATQRFAWHSKHHLAQIEFLKQREGW</sequence>
<dbReference type="Pfam" id="PF12867">
    <property type="entry name" value="DinB_2"/>
    <property type="match status" value="1"/>
</dbReference>
<keyword evidence="4" id="KW-1185">Reference proteome</keyword>
<evidence type="ECO:0000313" key="4">
    <source>
        <dbReference type="Proteomes" id="UP000199159"/>
    </source>
</evidence>
<dbReference type="AlphaFoldDB" id="A0A1H0SYI1"/>
<dbReference type="OrthoDB" id="9796039at2"/>
<feature type="domain" description="DinB-like" evidence="2">
    <location>
        <begin position="34"/>
        <end position="166"/>
    </location>
</feature>
<gene>
    <name evidence="3" type="ORF">SAMN05216565_103193</name>
</gene>
<dbReference type="EMBL" id="FNJU01000003">
    <property type="protein sequence ID" value="SDP46932.1"/>
    <property type="molecule type" value="Genomic_DNA"/>
</dbReference>
<dbReference type="RefSeq" id="WP_090851883.1">
    <property type="nucleotide sequence ID" value="NZ_FNJU01000003.1"/>
</dbReference>
<dbReference type="InterPro" id="IPR024775">
    <property type="entry name" value="DinB-like"/>
</dbReference>
<reference evidence="4" key="1">
    <citation type="submission" date="2016-10" db="EMBL/GenBank/DDBJ databases">
        <authorList>
            <person name="Varghese N."/>
            <person name="Submissions S."/>
        </authorList>
    </citation>
    <scope>NUCLEOTIDE SEQUENCE [LARGE SCALE GENOMIC DNA]</scope>
    <source>
        <strain evidence="4">IBRC-M10078</strain>
    </source>
</reference>
<evidence type="ECO:0000256" key="1">
    <source>
        <dbReference type="SAM" id="MobiDB-lite"/>
    </source>
</evidence>
<feature type="region of interest" description="Disordered" evidence="1">
    <location>
        <begin position="1"/>
        <end position="22"/>
    </location>
</feature>
<dbReference type="SUPFAM" id="SSF109854">
    <property type="entry name" value="DinB/YfiT-like putative metalloenzymes"/>
    <property type="match status" value="1"/>
</dbReference>
<dbReference type="Proteomes" id="UP000199159">
    <property type="component" value="Unassembled WGS sequence"/>
</dbReference>
<dbReference type="Gene3D" id="1.20.120.450">
    <property type="entry name" value="dinb family like domain"/>
    <property type="match status" value="1"/>
</dbReference>
<accession>A0A1H0SYI1</accession>